<sequence>MCRESAVEFWTQCILGYIAVPSLHRCMLDKMGGSRTHPGLFRVLGVMQSWHLFTPGLSCSGGQMMGEKAVTVETSDDELGRLDIDLDRKSKQLNLTSSNVRAILHEVITDERVVAMMKAAIRDTQDLPMFVSLFTCWCVPAPAPQFIDIELQDNEDSSDEEYCPDEEEEEEEDTTEEVSLYLSPCCCLQETDLTVVNTCDVSRLDLAPVCMFQSLDRKSDVDGGVDNGSSSLAYRTRSKRPLVDVPLGQLEAELLPPDITADMYDESSAQREEDRHWTKWLQGLMAPDFEEEAEDDDDPEYNFPEDLDEPDLEDYRTDRAVQITKKEVNELLEELFETVSSYFVSANLTLFHCRTCDTRLLTVSLFAVRSFEAPLANMLTERRQTVRKQYEAQQQRRDTPTPPHNAIASVLVLPRRISPSLHLDHTQKLQLQQQLQQVCKVTCLTHIFSRCVLRASYLSAMFDAPNRFRFRFLFWFCLGLAFPLLPADTAWLFATRPVFLYPELLPVCSLDPALHSKNLRTLYTPGEDGLIALGLKHFEGAFQSDELISSHLLCKSRWNFRKHVREMSGPRAPDNVIKTFVTKGVVPPLPLACSRVQPEDQRPPVDRDGENMPNWLKNSRPSIQKTQSDACYPPWLPPGCTLRLHPNYINRYRPRPRPHRRVFTLAHNEFLLPLAKAQEDLPVEPDGEKQVDMHFLPVSGVTLLSAPTTVSGALPLAPASICGAVPLTAVHPGPAHPVCAKVMQSCFPFGQNTPQTVSAQESPTPSALLLPIPSLTSPNTTNTLKPGCLLLQMVWTPSAPPTSPQNVLEHHIHGPISEQQEEAFSKQEKLKQEGEESMVLVSTLSLMSCTGDVEEEERRDEQRLEQEEKETVAGVTLNGGENNGQEQEQWRGGAGGEGGEGGGAGESEQGGEEEEGRQREERSGARDDGGEKDKDEDQDRHGDDDEEEDFDDLTQDEDEEEVMSSASEESVLSVPELQETMKQLTWLAAERRLCTDGDSEEEHSPTSPGSQEEEEEEEEGPKGEDSGEGRSNKAGLDEETPSRERTPGGVGERCPGRGRGRSRPHRGLRRSRQERHSKDGAKLLLLYDENILDNDPHRESKDMAFAQSYLSRVREALRDVPEQVEEFVSLLSEFEQVGDGQEVMQLFRKLRCILGNRTDLLQDFAAFLHPEQALLCGLFDEQQAFERSRRFLRQLEISFGDNPSHYQKIIKALQIGQDLSPTSVHELKAQMSMLLKGHTHLQAEFWVFFDELRPPPAHPGQFEETHWPEDGGGGLEGGEGVSQDSGGGASGGFEEVTLPELEEEEEGHKIQPMTNRRQRRKMDSHRNYKGCDWSDKDWPCLCRDSKIQKHKRKGCSRCHGNKVCSFPLADTKEEEEEEEVEGEEEEEERKREQSPAAKRSRREETLQPLTVTLLCSSASSSTSAAFCTPPRPAPLPPDLPVCAKNISLTASGEKVILWTREADRVILKTCQQEGANQNTFQAISSLLGNKTPSEVSRRFRDLMHLFRTAARQTSSEDEAPKTDVYCPQKNL</sequence>
<dbReference type="InterPro" id="IPR036600">
    <property type="entry name" value="PAH_sf"/>
</dbReference>
<name>I3IYP6_ORENI</name>
<feature type="region of interest" description="Disordered" evidence="8">
    <location>
        <begin position="848"/>
        <end position="977"/>
    </location>
</feature>
<dbReference type="SUPFAM" id="SSF47762">
    <property type="entry name" value="PAH2 domain"/>
    <property type="match status" value="2"/>
</dbReference>
<comment type="subcellular location">
    <subcellularLocation>
        <location evidence="1 7">Nucleus</location>
    </subcellularLocation>
</comment>
<evidence type="ECO:0000256" key="6">
    <source>
        <dbReference type="ARBA" id="ARBA00023242"/>
    </source>
</evidence>
<dbReference type="OMA" id="DETAEEX"/>
<dbReference type="Pfam" id="PF02671">
    <property type="entry name" value="PAH"/>
    <property type="match status" value="1"/>
</dbReference>
<feature type="region of interest" description="Disordered" evidence="8">
    <location>
        <begin position="989"/>
        <end position="1076"/>
    </location>
</feature>
<feature type="compositionally biased region" description="Basic and acidic residues" evidence="8">
    <location>
        <begin position="1020"/>
        <end position="1031"/>
    </location>
</feature>
<dbReference type="GO" id="GO:0071910">
    <property type="term" value="P:determination of liver left/right asymmetry"/>
    <property type="evidence" value="ECO:0007669"/>
    <property type="project" value="Ensembl"/>
</dbReference>
<evidence type="ECO:0000313" key="10">
    <source>
        <dbReference type="Ensembl" id="ENSONIP00000001736.2"/>
    </source>
</evidence>
<feature type="compositionally biased region" description="Acidic residues" evidence="8">
    <location>
        <begin position="944"/>
        <end position="962"/>
    </location>
</feature>
<feature type="compositionally biased region" description="Gly residues" evidence="8">
    <location>
        <begin position="892"/>
        <end position="905"/>
    </location>
</feature>
<feature type="compositionally biased region" description="Basic and acidic residues" evidence="8">
    <location>
        <begin position="859"/>
        <end position="871"/>
    </location>
</feature>
<feature type="compositionally biased region" description="Basic and acidic residues" evidence="8">
    <location>
        <begin position="597"/>
        <end position="610"/>
    </location>
</feature>
<feature type="region of interest" description="Disordered" evidence="8">
    <location>
        <begin position="1510"/>
        <end position="1531"/>
    </location>
</feature>
<dbReference type="InterPro" id="IPR052435">
    <property type="entry name" value="YY1-Transcr_Regul"/>
</dbReference>
<dbReference type="GO" id="GO:0048570">
    <property type="term" value="P:notochord morphogenesis"/>
    <property type="evidence" value="ECO:0007669"/>
    <property type="project" value="Ensembl"/>
</dbReference>
<dbReference type="Ensembl" id="ENSONIT00000001735.2">
    <property type="protein sequence ID" value="ENSONIP00000001736.2"/>
    <property type="gene ID" value="ENSONIG00000001376.2"/>
</dbReference>
<dbReference type="GO" id="GO:0003712">
    <property type="term" value="F:transcription coregulator activity"/>
    <property type="evidence" value="ECO:0007669"/>
    <property type="project" value="TreeGrafter"/>
</dbReference>
<reference evidence="10" key="3">
    <citation type="submission" date="2025-09" db="UniProtKB">
        <authorList>
            <consortium name="Ensembl"/>
        </authorList>
    </citation>
    <scope>IDENTIFICATION</scope>
</reference>
<dbReference type="CDD" id="cd12202">
    <property type="entry name" value="CASP8AP2"/>
    <property type="match status" value="1"/>
</dbReference>
<dbReference type="GO" id="GO:0006355">
    <property type="term" value="P:regulation of DNA-templated transcription"/>
    <property type="evidence" value="ECO:0007669"/>
    <property type="project" value="InterPro"/>
</dbReference>
<keyword evidence="3" id="KW-0597">Phosphoprotein</keyword>
<evidence type="ECO:0000256" key="1">
    <source>
        <dbReference type="ARBA" id="ARBA00004123"/>
    </source>
</evidence>
<reference evidence="11" key="1">
    <citation type="submission" date="2012-01" db="EMBL/GenBank/DDBJ databases">
        <title>The Genome Sequence of Oreochromis niloticus (Nile Tilapia).</title>
        <authorList>
            <consortium name="Broad Institute Genome Assembly Team"/>
            <consortium name="Broad Institute Sequencing Platform"/>
            <person name="Di Palma F."/>
            <person name="Johnson J."/>
            <person name="Lander E.S."/>
            <person name="Lindblad-Toh K."/>
        </authorList>
    </citation>
    <scope>NUCLEOTIDE SEQUENCE [LARGE SCALE GENOMIC DNA]</scope>
</reference>
<evidence type="ECO:0000256" key="7">
    <source>
        <dbReference type="PROSITE-ProRule" id="PRU00810"/>
    </source>
</evidence>
<dbReference type="GO" id="GO:0005634">
    <property type="term" value="C:nucleus"/>
    <property type="evidence" value="ECO:0007669"/>
    <property type="project" value="UniProtKB-SubCell"/>
</dbReference>
<proteinExistence type="predicted"/>
<evidence type="ECO:0000259" key="9">
    <source>
        <dbReference type="PROSITE" id="PS50090"/>
    </source>
</evidence>
<evidence type="ECO:0000313" key="11">
    <source>
        <dbReference type="Proteomes" id="UP000005207"/>
    </source>
</evidence>
<reference evidence="10" key="2">
    <citation type="submission" date="2025-08" db="UniProtKB">
        <authorList>
            <consortium name="Ensembl"/>
        </authorList>
    </citation>
    <scope>IDENTIFICATION</scope>
</reference>
<dbReference type="GO" id="GO:0061371">
    <property type="term" value="P:determination of heart left/right asymmetry"/>
    <property type="evidence" value="ECO:0007669"/>
    <property type="project" value="Ensembl"/>
</dbReference>
<evidence type="ECO:0000256" key="3">
    <source>
        <dbReference type="ARBA" id="ARBA00022553"/>
    </source>
</evidence>
<protein>
    <submittedName>
        <fullName evidence="10">Gon-4 like b</fullName>
    </submittedName>
</protein>
<feature type="region of interest" description="Disordered" evidence="8">
    <location>
        <begin position="1370"/>
        <end position="1404"/>
    </location>
</feature>
<feature type="compositionally biased region" description="Basic residues" evidence="8">
    <location>
        <begin position="1056"/>
        <end position="1073"/>
    </location>
</feature>
<feature type="compositionally biased region" description="Low complexity" evidence="8">
    <location>
        <begin position="878"/>
        <end position="891"/>
    </location>
</feature>
<dbReference type="eggNOG" id="ENOG502QT2W">
    <property type="taxonomic scope" value="Eukaryota"/>
</dbReference>
<accession>I3IYP6</accession>
<dbReference type="HOGENOM" id="CLU_250778_0_0_1"/>
<feature type="compositionally biased region" description="Acidic residues" evidence="8">
    <location>
        <begin position="1372"/>
        <end position="1387"/>
    </location>
</feature>
<dbReference type="InterPro" id="IPR001005">
    <property type="entry name" value="SANT/Myb"/>
</dbReference>
<keyword evidence="11" id="KW-1185">Reference proteome</keyword>
<dbReference type="SUPFAM" id="SSF46689">
    <property type="entry name" value="Homeodomain-like"/>
    <property type="match status" value="1"/>
</dbReference>
<feature type="region of interest" description="Disordered" evidence="8">
    <location>
        <begin position="1257"/>
        <end position="1328"/>
    </location>
</feature>
<dbReference type="Gene3D" id="1.10.10.60">
    <property type="entry name" value="Homeodomain-like"/>
    <property type="match status" value="1"/>
</dbReference>
<dbReference type="PROSITE" id="PS50090">
    <property type="entry name" value="MYB_LIKE"/>
    <property type="match status" value="1"/>
</dbReference>
<feature type="compositionally biased region" description="Low complexity" evidence="8">
    <location>
        <begin position="963"/>
        <end position="977"/>
    </location>
</feature>
<dbReference type="FunFam" id="1.10.10.60:FF:000191">
    <property type="entry name" value="GON-4-like protein isoform X1"/>
    <property type="match status" value="1"/>
</dbReference>
<feature type="domain" description="Myb-like" evidence="9">
    <location>
        <begin position="1458"/>
        <end position="1503"/>
    </location>
</feature>
<keyword evidence="5" id="KW-0804">Transcription</keyword>
<evidence type="ECO:0000256" key="5">
    <source>
        <dbReference type="ARBA" id="ARBA00023163"/>
    </source>
</evidence>
<dbReference type="Pfam" id="PF21227">
    <property type="entry name" value="Myb_DNA-binding_7"/>
    <property type="match status" value="1"/>
</dbReference>
<dbReference type="PANTHER" id="PTHR16088:SF3">
    <property type="entry name" value="GON-4-LIKE PROTEIN"/>
    <property type="match status" value="1"/>
</dbReference>
<evidence type="ECO:0000256" key="4">
    <source>
        <dbReference type="ARBA" id="ARBA00023015"/>
    </source>
</evidence>
<dbReference type="FunCoup" id="I3IYP6">
    <property type="interactions" value="1171"/>
</dbReference>
<keyword evidence="6 7" id="KW-0539">Nucleus</keyword>
<dbReference type="PROSITE" id="PS51477">
    <property type="entry name" value="PAH"/>
    <property type="match status" value="1"/>
</dbReference>
<dbReference type="STRING" id="8128.ENSONIP00000001736"/>
<dbReference type="Gene3D" id="1.20.1160.11">
    <property type="entry name" value="Paired amphipathic helix"/>
    <property type="match status" value="1"/>
</dbReference>
<dbReference type="InterPro" id="IPR049257">
    <property type="entry name" value="Gon4l/CASP8AP2_myb-like"/>
</dbReference>
<feature type="region of interest" description="Disordered" evidence="8">
    <location>
        <begin position="291"/>
        <end position="311"/>
    </location>
</feature>
<dbReference type="Proteomes" id="UP000005207">
    <property type="component" value="Linkage group LG11"/>
</dbReference>
<feature type="region of interest" description="Disordered" evidence="8">
    <location>
        <begin position="594"/>
        <end position="615"/>
    </location>
</feature>
<dbReference type="PANTHER" id="PTHR16088">
    <property type="entry name" value="YY1 ASSOCIATED PROTEIN-RELATED"/>
    <property type="match status" value="1"/>
</dbReference>
<dbReference type="InParanoid" id="I3IYP6"/>
<feature type="compositionally biased region" description="Gly residues" evidence="8">
    <location>
        <begin position="1270"/>
        <end position="1291"/>
    </location>
</feature>
<evidence type="ECO:0000256" key="8">
    <source>
        <dbReference type="SAM" id="MobiDB-lite"/>
    </source>
</evidence>
<feature type="compositionally biased region" description="Basic and acidic residues" evidence="8">
    <location>
        <begin position="916"/>
        <end position="943"/>
    </location>
</feature>
<evidence type="ECO:0000256" key="2">
    <source>
        <dbReference type="ARBA" id="ARBA00022491"/>
    </source>
</evidence>
<organism evidence="10 11">
    <name type="scientific">Oreochromis niloticus</name>
    <name type="common">Nile tilapia</name>
    <name type="synonym">Tilapia nilotica</name>
    <dbReference type="NCBI Taxonomy" id="8128"/>
    <lineage>
        <taxon>Eukaryota</taxon>
        <taxon>Metazoa</taxon>
        <taxon>Chordata</taxon>
        <taxon>Craniata</taxon>
        <taxon>Vertebrata</taxon>
        <taxon>Euteleostomi</taxon>
        <taxon>Actinopterygii</taxon>
        <taxon>Neopterygii</taxon>
        <taxon>Teleostei</taxon>
        <taxon>Neoteleostei</taxon>
        <taxon>Acanthomorphata</taxon>
        <taxon>Ovalentaria</taxon>
        <taxon>Cichlomorphae</taxon>
        <taxon>Cichliformes</taxon>
        <taxon>Cichlidae</taxon>
        <taxon>African cichlids</taxon>
        <taxon>Pseudocrenilabrinae</taxon>
        <taxon>Oreochromini</taxon>
        <taxon>Oreochromis</taxon>
    </lineage>
</organism>
<dbReference type="InterPro" id="IPR003822">
    <property type="entry name" value="PAH"/>
</dbReference>
<feature type="region of interest" description="Disordered" evidence="8">
    <location>
        <begin position="154"/>
        <end position="175"/>
    </location>
</feature>
<dbReference type="InterPro" id="IPR009057">
    <property type="entry name" value="Homeodomain-like_sf"/>
</dbReference>
<keyword evidence="4" id="KW-0805">Transcription regulation</keyword>
<keyword evidence="2" id="KW-0678">Repressor</keyword>
<dbReference type="GeneTree" id="ENSGT00940000164105"/>
<dbReference type="GO" id="GO:1904888">
    <property type="term" value="P:cranial skeletal system development"/>
    <property type="evidence" value="ECO:0007669"/>
    <property type="project" value="Ensembl"/>
</dbReference>